<dbReference type="PANTHER" id="PTHR38782">
    <property type="match status" value="1"/>
</dbReference>
<dbReference type="InterPro" id="IPR005588">
    <property type="entry name" value="MucB_RseB"/>
</dbReference>
<dbReference type="Pfam" id="PF03888">
    <property type="entry name" value="MucB_RseB"/>
    <property type="match status" value="1"/>
</dbReference>
<reference evidence="8" key="1">
    <citation type="journal article" date="2019" name="Int. J. Syst. Evol. Microbiol.">
        <title>The Global Catalogue of Microorganisms (GCM) 10K type strain sequencing project: providing services to taxonomists for standard genome sequencing and annotation.</title>
        <authorList>
            <consortium name="The Broad Institute Genomics Platform"/>
            <consortium name="The Broad Institute Genome Sequencing Center for Infectious Disease"/>
            <person name="Wu L."/>
            <person name="Ma J."/>
        </authorList>
    </citation>
    <scope>NUCLEOTIDE SEQUENCE [LARGE SCALE GENOMIC DNA]</scope>
    <source>
        <strain evidence="8">CGMCC 1.12482</strain>
    </source>
</reference>
<evidence type="ECO:0000256" key="4">
    <source>
        <dbReference type="ARBA" id="ARBA00022764"/>
    </source>
</evidence>
<evidence type="ECO:0000313" key="8">
    <source>
        <dbReference type="Proteomes" id="UP000638188"/>
    </source>
</evidence>
<evidence type="ECO:0000313" key="7">
    <source>
        <dbReference type="EMBL" id="GGC85017.1"/>
    </source>
</evidence>
<dbReference type="InterPro" id="IPR033436">
    <property type="entry name" value="MucB/RseB_C"/>
</dbReference>
<dbReference type="InterPro" id="IPR038484">
    <property type="entry name" value="MucB/RseB_C_sf"/>
</dbReference>
<dbReference type="PIRSF" id="PIRSF005427">
    <property type="entry name" value="RseB"/>
    <property type="match status" value="1"/>
</dbReference>
<comment type="subcellular location">
    <subcellularLocation>
        <location evidence="1">Periplasm</location>
    </subcellularLocation>
</comment>
<evidence type="ECO:0000259" key="6">
    <source>
        <dbReference type="Pfam" id="PF17188"/>
    </source>
</evidence>
<evidence type="ECO:0000259" key="5">
    <source>
        <dbReference type="Pfam" id="PF03888"/>
    </source>
</evidence>
<keyword evidence="8" id="KW-1185">Reference proteome</keyword>
<dbReference type="PANTHER" id="PTHR38782:SF1">
    <property type="entry name" value="SIGMA-E FACTOR REGULATORY PROTEIN RSEB"/>
    <property type="match status" value="1"/>
</dbReference>
<protein>
    <submittedName>
        <fullName evidence="7">Sigma factor AlgU regulatory protein MucB</fullName>
    </submittedName>
</protein>
<keyword evidence="4" id="KW-0574">Periplasm</keyword>
<evidence type="ECO:0000256" key="1">
    <source>
        <dbReference type="ARBA" id="ARBA00004418"/>
    </source>
</evidence>
<name>A0ABQ1NUZ5_9GAMM</name>
<gene>
    <name evidence="7" type="ORF">GCM10007418_00990</name>
</gene>
<proteinExistence type="inferred from homology"/>
<evidence type="ECO:0000256" key="2">
    <source>
        <dbReference type="ARBA" id="ARBA00008150"/>
    </source>
</evidence>
<dbReference type="Gene3D" id="2.50.20.10">
    <property type="entry name" value="Lipoprotein localisation LolA/LolB/LppX"/>
    <property type="match status" value="1"/>
</dbReference>
<dbReference type="Gene3D" id="3.30.200.100">
    <property type="entry name" value="MucB/RseB, C-terminal domain"/>
    <property type="match status" value="1"/>
</dbReference>
<dbReference type="InterPro" id="IPR033434">
    <property type="entry name" value="MucB/RseB_N"/>
</dbReference>
<evidence type="ECO:0000256" key="3">
    <source>
        <dbReference type="ARBA" id="ARBA00022729"/>
    </source>
</evidence>
<dbReference type="EMBL" id="BMFF01000001">
    <property type="protein sequence ID" value="GGC85017.1"/>
    <property type="molecule type" value="Genomic_DNA"/>
</dbReference>
<organism evidence="7 8">
    <name type="scientific">Halopseudomonas salina</name>
    <dbReference type="NCBI Taxonomy" id="1323744"/>
    <lineage>
        <taxon>Bacteria</taxon>
        <taxon>Pseudomonadati</taxon>
        <taxon>Pseudomonadota</taxon>
        <taxon>Gammaproteobacteria</taxon>
        <taxon>Pseudomonadales</taxon>
        <taxon>Pseudomonadaceae</taxon>
        <taxon>Halopseudomonas</taxon>
    </lineage>
</organism>
<comment type="caution">
    <text evidence="7">The sequence shown here is derived from an EMBL/GenBank/DDBJ whole genome shotgun (WGS) entry which is preliminary data.</text>
</comment>
<feature type="domain" description="MucB/RseB C-terminal" evidence="6">
    <location>
        <begin position="218"/>
        <end position="316"/>
    </location>
</feature>
<dbReference type="CDD" id="cd16327">
    <property type="entry name" value="RseB"/>
    <property type="match status" value="1"/>
</dbReference>
<dbReference type="Pfam" id="PF17188">
    <property type="entry name" value="MucB_RseB_C"/>
    <property type="match status" value="1"/>
</dbReference>
<feature type="domain" description="MucB/RseB N-terminal" evidence="5">
    <location>
        <begin position="35"/>
        <end position="197"/>
    </location>
</feature>
<accession>A0ABQ1NUZ5</accession>
<sequence>MQAAATASYGLRSCLVVGLVSTALLFAGPLMADEAETLLKKMTSAAHGMSYQGDFIYERAGSFSTHRVWRQANGEVVERLLRTDGTPQEWLRRNDALECTSAPTAGAAPSDRAMLPEQAPTLQQWYSLEVLGSGRVANRAVTVLSVQPRDSFRYAHELYLDVDSGLLLQALLVDEKGALLERFQFTNLQLGSVDPKNLSAASTCLAVNEESVVTSLANDRWLPAWVPPGFAPIRREARQSADSDLPIVTQIFTDGFARFTVFIEPLVDGQVAADLLAQLGPTIAVSRRLDTPGGAFMATVVGEIPPVTAGRIVASLSPDFDSQAFIEANP</sequence>
<comment type="similarity">
    <text evidence="2">Belongs to the RseB family.</text>
</comment>
<keyword evidence="3" id="KW-0732">Signal</keyword>
<dbReference type="Proteomes" id="UP000638188">
    <property type="component" value="Unassembled WGS sequence"/>
</dbReference>